<protein>
    <recommendedName>
        <fullName evidence="5">Cytochrome c domain-containing protein</fullName>
    </recommendedName>
</protein>
<proteinExistence type="predicted"/>
<dbReference type="OrthoDB" id="9794982at2"/>
<evidence type="ECO:0000256" key="2">
    <source>
        <dbReference type="ARBA" id="ARBA00022723"/>
    </source>
</evidence>
<dbReference type="InterPro" id="IPR009056">
    <property type="entry name" value="Cyt_c-like_dom"/>
</dbReference>
<dbReference type="RefSeq" id="WP_076957537.1">
    <property type="nucleotide sequence ID" value="NZ_MLCO01000096.1"/>
</dbReference>
<dbReference type="Pfam" id="PF00034">
    <property type="entry name" value="Cytochrom_C"/>
    <property type="match status" value="1"/>
</dbReference>
<keyword evidence="3 4" id="KW-0408">Iron</keyword>
<dbReference type="SUPFAM" id="SSF46626">
    <property type="entry name" value="Cytochrome c"/>
    <property type="match status" value="1"/>
</dbReference>
<evidence type="ECO:0000259" key="5">
    <source>
        <dbReference type="PROSITE" id="PS51007"/>
    </source>
</evidence>
<comment type="caution">
    <text evidence="6">The sequence shown here is derived from an EMBL/GenBank/DDBJ whole genome shotgun (WGS) entry which is preliminary data.</text>
</comment>
<gene>
    <name evidence="6" type="ORF">BKE38_11705</name>
</gene>
<evidence type="ECO:0000256" key="1">
    <source>
        <dbReference type="ARBA" id="ARBA00022617"/>
    </source>
</evidence>
<dbReference type="GO" id="GO:0009055">
    <property type="term" value="F:electron transfer activity"/>
    <property type="evidence" value="ECO:0007669"/>
    <property type="project" value="InterPro"/>
</dbReference>
<dbReference type="GO" id="GO:0046872">
    <property type="term" value="F:metal ion binding"/>
    <property type="evidence" value="ECO:0007669"/>
    <property type="project" value="UniProtKB-KW"/>
</dbReference>
<dbReference type="PROSITE" id="PS51007">
    <property type="entry name" value="CYTC"/>
    <property type="match status" value="1"/>
</dbReference>
<organism evidence="6 7">
    <name type="scientific">Teichococcus deserti</name>
    <dbReference type="NCBI Taxonomy" id="1817963"/>
    <lineage>
        <taxon>Bacteria</taxon>
        <taxon>Pseudomonadati</taxon>
        <taxon>Pseudomonadota</taxon>
        <taxon>Alphaproteobacteria</taxon>
        <taxon>Acetobacterales</taxon>
        <taxon>Roseomonadaceae</taxon>
        <taxon>Roseomonas</taxon>
    </lineage>
</organism>
<accession>A0A1V2H4U8</accession>
<dbReference type="Proteomes" id="UP000188879">
    <property type="component" value="Unassembled WGS sequence"/>
</dbReference>
<sequence length="131" mass="13769">MPRGWASAGLLALLALAGWGGWRAWSDAAERREVAVALTGGVPERAAELMRRHGCGGCHAIPGLAGADGRVGPALIALRQRVLIGGNQRNTGETLVRWLVDPRALRPDAGMPPTGLTEAGARDVAAWLYSR</sequence>
<keyword evidence="2 4" id="KW-0479">Metal-binding</keyword>
<dbReference type="AlphaFoldDB" id="A0A1V2H4U8"/>
<evidence type="ECO:0000313" key="7">
    <source>
        <dbReference type="Proteomes" id="UP000188879"/>
    </source>
</evidence>
<keyword evidence="7" id="KW-1185">Reference proteome</keyword>
<evidence type="ECO:0000313" key="6">
    <source>
        <dbReference type="EMBL" id="ONG53553.1"/>
    </source>
</evidence>
<evidence type="ECO:0000256" key="4">
    <source>
        <dbReference type="PROSITE-ProRule" id="PRU00433"/>
    </source>
</evidence>
<dbReference type="EMBL" id="MLCO01000096">
    <property type="protein sequence ID" value="ONG53553.1"/>
    <property type="molecule type" value="Genomic_DNA"/>
</dbReference>
<keyword evidence="1 4" id="KW-0349">Heme</keyword>
<dbReference type="Gene3D" id="1.10.760.10">
    <property type="entry name" value="Cytochrome c-like domain"/>
    <property type="match status" value="1"/>
</dbReference>
<evidence type="ECO:0000256" key="3">
    <source>
        <dbReference type="ARBA" id="ARBA00023004"/>
    </source>
</evidence>
<dbReference type="InterPro" id="IPR036909">
    <property type="entry name" value="Cyt_c-like_dom_sf"/>
</dbReference>
<name>A0A1V2H4U8_9PROT</name>
<feature type="domain" description="Cytochrome c" evidence="5">
    <location>
        <begin position="41"/>
        <end position="131"/>
    </location>
</feature>
<dbReference type="GO" id="GO:0020037">
    <property type="term" value="F:heme binding"/>
    <property type="evidence" value="ECO:0007669"/>
    <property type="project" value="InterPro"/>
</dbReference>
<reference evidence="6 7" key="1">
    <citation type="submission" date="2016-10" db="EMBL/GenBank/DDBJ databases">
        <title>Draft Genome sequence of Roseomonas sp. strain M3.</title>
        <authorList>
            <person name="Subhash Y."/>
            <person name="Lee S."/>
        </authorList>
    </citation>
    <scope>NUCLEOTIDE SEQUENCE [LARGE SCALE GENOMIC DNA]</scope>
    <source>
        <strain evidence="6 7">M3</strain>
    </source>
</reference>